<reference evidence="2" key="1">
    <citation type="journal article" date="2014" name="Int. J. Syst. Evol. Microbiol.">
        <title>Complete genome sequence of Corynebacterium casei LMG S-19264T (=DSM 44701T), isolated from a smear-ripened cheese.</title>
        <authorList>
            <consortium name="US DOE Joint Genome Institute (JGI-PGF)"/>
            <person name="Walter F."/>
            <person name="Albersmeier A."/>
            <person name="Kalinowski J."/>
            <person name="Ruckert C."/>
        </authorList>
    </citation>
    <scope>NUCLEOTIDE SEQUENCE</scope>
    <source>
        <strain evidence="2">KCTC 32296</strain>
    </source>
</reference>
<organism evidence="2 3">
    <name type="scientific">Asticcacaulis endophyticus</name>
    <dbReference type="NCBI Taxonomy" id="1395890"/>
    <lineage>
        <taxon>Bacteria</taxon>
        <taxon>Pseudomonadati</taxon>
        <taxon>Pseudomonadota</taxon>
        <taxon>Alphaproteobacteria</taxon>
        <taxon>Caulobacterales</taxon>
        <taxon>Caulobacteraceae</taxon>
        <taxon>Asticcacaulis</taxon>
    </lineage>
</organism>
<accession>A0A918QH61</accession>
<proteinExistence type="predicted"/>
<evidence type="ECO:0000313" key="2">
    <source>
        <dbReference type="EMBL" id="GGZ44129.1"/>
    </source>
</evidence>
<evidence type="ECO:0008006" key="4">
    <source>
        <dbReference type="Google" id="ProtNLM"/>
    </source>
</evidence>
<dbReference type="Proteomes" id="UP000662572">
    <property type="component" value="Unassembled WGS sequence"/>
</dbReference>
<dbReference type="EMBL" id="BMZB01000007">
    <property type="protein sequence ID" value="GGZ44129.1"/>
    <property type="molecule type" value="Genomic_DNA"/>
</dbReference>
<keyword evidence="3" id="KW-1185">Reference proteome</keyword>
<dbReference type="RefSeq" id="WP_189488763.1">
    <property type="nucleotide sequence ID" value="NZ_BMZB01000007.1"/>
</dbReference>
<keyword evidence="1" id="KW-0732">Signal</keyword>
<feature type="chain" id="PRO_5036675035" description="Homogentisate 1,2-dioxygenase" evidence="1">
    <location>
        <begin position="20"/>
        <end position="166"/>
    </location>
</feature>
<sequence length="166" mass="17195">MRVLCIAAFMALSATSVMAQTTTCPTDPVVSAGFETWATPAEVNAATNGANAPFLETGKAYKAALVATPQVTFASAPAKAQSPDSFAGLMLVHITDSGPYGVAASSGVWIDLIKDKTPLKSIRHGHGPDCSGIRKIVSYDLQPGDYVLQIASSKSSDVTVQIAPQP</sequence>
<gene>
    <name evidence="2" type="ORF">GCM10011273_33570</name>
</gene>
<evidence type="ECO:0000313" key="3">
    <source>
        <dbReference type="Proteomes" id="UP000662572"/>
    </source>
</evidence>
<protein>
    <recommendedName>
        <fullName evidence="4">Homogentisate 1,2-dioxygenase</fullName>
    </recommendedName>
</protein>
<comment type="caution">
    <text evidence="2">The sequence shown here is derived from an EMBL/GenBank/DDBJ whole genome shotgun (WGS) entry which is preliminary data.</text>
</comment>
<reference evidence="2" key="2">
    <citation type="submission" date="2020-09" db="EMBL/GenBank/DDBJ databases">
        <authorList>
            <person name="Sun Q."/>
            <person name="Kim S."/>
        </authorList>
    </citation>
    <scope>NUCLEOTIDE SEQUENCE</scope>
    <source>
        <strain evidence="2">KCTC 32296</strain>
    </source>
</reference>
<dbReference type="AlphaFoldDB" id="A0A918QH61"/>
<evidence type="ECO:0000256" key="1">
    <source>
        <dbReference type="SAM" id="SignalP"/>
    </source>
</evidence>
<feature type="signal peptide" evidence="1">
    <location>
        <begin position="1"/>
        <end position="19"/>
    </location>
</feature>
<name>A0A918QH61_9CAUL</name>